<dbReference type="InterPro" id="IPR028978">
    <property type="entry name" value="Chorismate_lyase_/UTRA_dom_sf"/>
</dbReference>
<evidence type="ECO:0000256" key="1">
    <source>
        <dbReference type="ARBA" id="ARBA00023015"/>
    </source>
</evidence>
<dbReference type="AlphaFoldDB" id="A0A3R9LHG8"/>
<feature type="domain" description="HTH gntR-type" evidence="4">
    <location>
        <begin position="9"/>
        <end position="76"/>
    </location>
</feature>
<dbReference type="InterPro" id="IPR036390">
    <property type="entry name" value="WH_DNA-bd_sf"/>
</dbReference>
<dbReference type="OrthoDB" id="9808698at2"/>
<dbReference type="GO" id="GO:0003700">
    <property type="term" value="F:DNA-binding transcription factor activity"/>
    <property type="evidence" value="ECO:0007669"/>
    <property type="project" value="InterPro"/>
</dbReference>
<dbReference type="GO" id="GO:0045892">
    <property type="term" value="P:negative regulation of DNA-templated transcription"/>
    <property type="evidence" value="ECO:0007669"/>
    <property type="project" value="TreeGrafter"/>
</dbReference>
<evidence type="ECO:0000313" key="6">
    <source>
        <dbReference type="Proteomes" id="UP000275331"/>
    </source>
</evidence>
<gene>
    <name evidence="5" type="ORF">EGT71_21925</name>
</gene>
<dbReference type="SMART" id="SM00866">
    <property type="entry name" value="UTRA"/>
    <property type="match status" value="1"/>
</dbReference>
<comment type="caution">
    <text evidence="5">The sequence shown here is derived from an EMBL/GenBank/DDBJ whole genome shotgun (WGS) entry which is preliminary data.</text>
</comment>
<reference evidence="5 6" key="1">
    <citation type="submission" date="2018-10" db="EMBL/GenBank/DDBJ databases">
        <title>Transmission dynamics of multidrug resistant bacteria on intensive care unit surfaces.</title>
        <authorList>
            <person name="D'Souza A.W."/>
            <person name="Potter R.F."/>
            <person name="Wallace M."/>
            <person name="Shupe A."/>
            <person name="Patel S."/>
            <person name="Sun S."/>
            <person name="Gul D."/>
            <person name="Kwon J.H."/>
            <person name="Andleeb S."/>
            <person name="Burnham C.-A.D."/>
            <person name="Dantas G."/>
        </authorList>
    </citation>
    <scope>NUCLEOTIDE SEQUENCE [LARGE SCALE GENOMIC DNA]</scope>
    <source>
        <strain evidence="5 6">AS_373</strain>
    </source>
</reference>
<evidence type="ECO:0000256" key="2">
    <source>
        <dbReference type="ARBA" id="ARBA00023125"/>
    </source>
</evidence>
<dbReference type="InterPro" id="IPR011663">
    <property type="entry name" value="UTRA"/>
</dbReference>
<dbReference type="CDD" id="cd07377">
    <property type="entry name" value="WHTH_GntR"/>
    <property type="match status" value="1"/>
</dbReference>
<keyword evidence="2" id="KW-0238">DNA-binding</keyword>
<dbReference type="SMART" id="SM00345">
    <property type="entry name" value="HTH_GNTR"/>
    <property type="match status" value="1"/>
</dbReference>
<dbReference type="InterPro" id="IPR036388">
    <property type="entry name" value="WH-like_DNA-bd_sf"/>
</dbReference>
<name>A0A3R9LHG8_9ENTR</name>
<evidence type="ECO:0000313" key="5">
    <source>
        <dbReference type="EMBL" id="RSE22098.1"/>
    </source>
</evidence>
<dbReference type="Gene3D" id="1.10.10.10">
    <property type="entry name" value="Winged helix-like DNA-binding domain superfamily/Winged helix DNA-binding domain"/>
    <property type="match status" value="1"/>
</dbReference>
<sequence>MPMKTTEFNPKYLMVAEDIKNKIGTLYTIGQLLPAEPELEKMYMCSRATIRGAISYLASLGYVTKSRGIGTTVKMPSMMHDNSKPISFTDEMAAYGKQHSTSIKDFTVIKDARIASELEMGREGLILRIARLRHIEKKPALYETSYLPYERFKGITEESIKKHGLYHMIAQCTGEYSIFVEEVYHPVLTGKRESEMLGLEPGTPIIKIVRQATNGGMAMEYTEAFAHPVNYQVTLSMKRG</sequence>
<dbReference type="PANTHER" id="PTHR44846:SF17">
    <property type="entry name" value="GNTR-FAMILY TRANSCRIPTIONAL REGULATOR"/>
    <property type="match status" value="1"/>
</dbReference>
<dbReference type="Pfam" id="PF00392">
    <property type="entry name" value="GntR"/>
    <property type="match status" value="1"/>
</dbReference>
<evidence type="ECO:0000259" key="4">
    <source>
        <dbReference type="PROSITE" id="PS50949"/>
    </source>
</evidence>
<dbReference type="Gene3D" id="3.40.1410.10">
    <property type="entry name" value="Chorismate lyase-like"/>
    <property type="match status" value="1"/>
</dbReference>
<dbReference type="PROSITE" id="PS50949">
    <property type="entry name" value="HTH_GNTR"/>
    <property type="match status" value="1"/>
</dbReference>
<dbReference type="Pfam" id="PF07702">
    <property type="entry name" value="UTRA"/>
    <property type="match status" value="1"/>
</dbReference>
<dbReference type="SUPFAM" id="SSF64288">
    <property type="entry name" value="Chorismate lyase-like"/>
    <property type="match status" value="1"/>
</dbReference>
<dbReference type="GO" id="GO:0003677">
    <property type="term" value="F:DNA binding"/>
    <property type="evidence" value="ECO:0007669"/>
    <property type="project" value="UniProtKB-KW"/>
</dbReference>
<dbReference type="PANTHER" id="PTHR44846">
    <property type="entry name" value="MANNOSYL-D-GLYCERATE TRANSPORT/METABOLISM SYSTEM REPRESSOR MNGR-RELATED"/>
    <property type="match status" value="1"/>
</dbReference>
<proteinExistence type="predicted"/>
<dbReference type="EMBL" id="RHXB01000020">
    <property type="protein sequence ID" value="RSE22098.1"/>
    <property type="molecule type" value="Genomic_DNA"/>
</dbReference>
<dbReference type="SUPFAM" id="SSF46785">
    <property type="entry name" value="Winged helix' DNA-binding domain"/>
    <property type="match status" value="1"/>
</dbReference>
<organism evidence="5 6">
    <name type="scientific">Atlantibacter subterraneus</name>
    <dbReference type="NCBI Taxonomy" id="255519"/>
    <lineage>
        <taxon>Bacteria</taxon>
        <taxon>Pseudomonadati</taxon>
        <taxon>Pseudomonadota</taxon>
        <taxon>Gammaproteobacteria</taxon>
        <taxon>Enterobacterales</taxon>
        <taxon>Enterobacteriaceae</taxon>
        <taxon>Atlantibacter</taxon>
    </lineage>
</organism>
<keyword evidence="1" id="KW-0805">Transcription regulation</keyword>
<dbReference type="Proteomes" id="UP000275331">
    <property type="component" value="Unassembled WGS sequence"/>
</dbReference>
<dbReference type="InterPro" id="IPR050679">
    <property type="entry name" value="Bact_HTH_transcr_reg"/>
</dbReference>
<keyword evidence="3" id="KW-0804">Transcription</keyword>
<protein>
    <submittedName>
        <fullName evidence="5">GntR family transcriptional regulator</fullName>
    </submittedName>
</protein>
<accession>A0A3R9LHG8</accession>
<dbReference type="InterPro" id="IPR000524">
    <property type="entry name" value="Tscrpt_reg_HTH_GntR"/>
</dbReference>
<evidence type="ECO:0000256" key="3">
    <source>
        <dbReference type="ARBA" id="ARBA00023163"/>
    </source>
</evidence>